<keyword evidence="9 10" id="KW-0275">Fatty acid biosynthesis</keyword>
<evidence type="ECO:0000313" key="12">
    <source>
        <dbReference type="Proteomes" id="UP001153709"/>
    </source>
</evidence>
<feature type="transmembrane region" description="Helical" evidence="10">
    <location>
        <begin position="189"/>
        <end position="209"/>
    </location>
</feature>
<evidence type="ECO:0000256" key="10">
    <source>
        <dbReference type="RuleBase" id="RU361115"/>
    </source>
</evidence>
<evidence type="ECO:0000256" key="5">
    <source>
        <dbReference type="ARBA" id="ARBA00022832"/>
    </source>
</evidence>
<dbReference type="GO" id="GO:0005789">
    <property type="term" value="C:endoplasmic reticulum membrane"/>
    <property type="evidence" value="ECO:0007669"/>
    <property type="project" value="TreeGrafter"/>
</dbReference>
<comment type="catalytic activity">
    <reaction evidence="10">
        <text>a very-long-chain acyl-CoA + malonyl-CoA + H(+) = a very-long-chain 3-oxoacyl-CoA + CO2 + CoA</text>
        <dbReference type="Rhea" id="RHEA:32727"/>
        <dbReference type="ChEBI" id="CHEBI:15378"/>
        <dbReference type="ChEBI" id="CHEBI:16526"/>
        <dbReference type="ChEBI" id="CHEBI:57287"/>
        <dbReference type="ChEBI" id="CHEBI:57384"/>
        <dbReference type="ChEBI" id="CHEBI:90725"/>
        <dbReference type="ChEBI" id="CHEBI:90736"/>
        <dbReference type="EC" id="2.3.1.199"/>
    </reaction>
</comment>
<sequence length="259" mass="30822">MAILTDILNDFTSNIDPKHEDYVVSSPDFFCSFVLFYVFSIRVLGPKLMQHRQPYNIKNLVIGYNVIQILVNIYIVYECIYVYFTNPNWICIDARPKQDFANVCKHYYFLKLFDIVETMFFILRKSYRQASFLHLYHHSAICLAAFLNFRYDYGDTTLIVGLLNCATHVLMYIYYLLTAIDSKWRDNVTIKKVLTSIQIIQLNMMWIYFGLTKLTPGCKTMPRYVLYMWIAQNLFMVSLFLKFYFKTYVKKEVSVSKEE</sequence>
<dbReference type="AlphaFoldDB" id="A0A9N9TA07"/>
<gene>
    <name evidence="11" type="ORF">DIABBA_LOCUS12650</name>
</gene>
<keyword evidence="8 10" id="KW-0472">Membrane</keyword>
<keyword evidence="12" id="KW-1185">Reference proteome</keyword>
<evidence type="ECO:0000313" key="11">
    <source>
        <dbReference type="EMBL" id="CAG9839935.1"/>
    </source>
</evidence>
<dbReference type="PANTHER" id="PTHR11157">
    <property type="entry name" value="FATTY ACID ACYL TRANSFERASE-RELATED"/>
    <property type="match status" value="1"/>
</dbReference>
<feature type="transmembrane region" description="Helical" evidence="10">
    <location>
        <begin position="157"/>
        <end position="177"/>
    </location>
</feature>
<evidence type="ECO:0000256" key="4">
    <source>
        <dbReference type="ARBA" id="ARBA00022692"/>
    </source>
</evidence>
<evidence type="ECO:0000256" key="6">
    <source>
        <dbReference type="ARBA" id="ARBA00022989"/>
    </source>
</evidence>
<comment type="subcellular location">
    <subcellularLocation>
        <location evidence="1">Membrane</location>
        <topology evidence="1">Multi-pass membrane protein</topology>
    </subcellularLocation>
</comment>
<reference evidence="11" key="1">
    <citation type="submission" date="2022-01" db="EMBL/GenBank/DDBJ databases">
        <authorList>
            <person name="King R."/>
        </authorList>
    </citation>
    <scope>NUCLEOTIDE SEQUENCE</scope>
</reference>
<dbReference type="OrthoDB" id="434092at2759"/>
<dbReference type="GO" id="GO:0034625">
    <property type="term" value="P:fatty acid elongation, monounsaturated fatty acid"/>
    <property type="evidence" value="ECO:0007669"/>
    <property type="project" value="TreeGrafter"/>
</dbReference>
<dbReference type="GO" id="GO:0030148">
    <property type="term" value="P:sphingolipid biosynthetic process"/>
    <property type="evidence" value="ECO:0007669"/>
    <property type="project" value="TreeGrafter"/>
</dbReference>
<evidence type="ECO:0000256" key="2">
    <source>
        <dbReference type="ARBA" id="ARBA00022516"/>
    </source>
</evidence>
<dbReference type="InterPro" id="IPR002076">
    <property type="entry name" value="ELO_fam"/>
</dbReference>
<evidence type="ECO:0000256" key="8">
    <source>
        <dbReference type="ARBA" id="ARBA00023136"/>
    </source>
</evidence>
<feature type="transmembrane region" description="Helical" evidence="10">
    <location>
        <begin position="27"/>
        <end position="45"/>
    </location>
</feature>
<keyword evidence="4 10" id="KW-0812">Transmembrane</keyword>
<proteinExistence type="inferred from homology"/>
<evidence type="ECO:0000256" key="1">
    <source>
        <dbReference type="ARBA" id="ARBA00004141"/>
    </source>
</evidence>
<protein>
    <recommendedName>
        <fullName evidence="10">Elongation of very long chain fatty acids protein</fullName>
        <ecNumber evidence="10">2.3.1.199</ecNumber>
    </recommendedName>
    <alternativeName>
        <fullName evidence="10">Very-long-chain 3-oxoacyl-CoA synthase</fullName>
    </alternativeName>
</protein>
<dbReference type="GO" id="GO:0009922">
    <property type="term" value="F:fatty acid elongase activity"/>
    <property type="evidence" value="ECO:0007669"/>
    <property type="project" value="UniProtKB-EC"/>
</dbReference>
<dbReference type="EC" id="2.3.1.199" evidence="10"/>
<organism evidence="11 12">
    <name type="scientific">Diabrotica balteata</name>
    <name type="common">Banded cucumber beetle</name>
    <dbReference type="NCBI Taxonomy" id="107213"/>
    <lineage>
        <taxon>Eukaryota</taxon>
        <taxon>Metazoa</taxon>
        <taxon>Ecdysozoa</taxon>
        <taxon>Arthropoda</taxon>
        <taxon>Hexapoda</taxon>
        <taxon>Insecta</taxon>
        <taxon>Pterygota</taxon>
        <taxon>Neoptera</taxon>
        <taxon>Endopterygota</taxon>
        <taxon>Coleoptera</taxon>
        <taxon>Polyphaga</taxon>
        <taxon>Cucujiformia</taxon>
        <taxon>Chrysomeloidea</taxon>
        <taxon>Chrysomelidae</taxon>
        <taxon>Galerucinae</taxon>
        <taxon>Diabroticina</taxon>
        <taxon>Diabroticites</taxon>
        <taxon>Diabrotica</taxon>
    </lineage>
</organism>
<evidence type="ECO:0000256" key="9">
    <source>
        <dbReference type="ARBA" id="ARBA00023160"/>
    </source>
</evidence>
<keyword evidence="6 10" id="KW-1133">Transmembrane helix</keyword>
<dbReference type="GO" id="GO:0034626">
    <property type="term" value="P:fatty acid elongation, polyunsaturated fatty acid"/>
    <property type="evidence" value="ECO:0007669"/>
    <property type="project" value="TreeGrafter"/>
</dbReference>
<feature type="transmembrane region" description="Helical" evidence="10">
    <location>
        <begin position="57"/>
        <end position="77"/>
    </location>
</feature>
<evidence type="ECO:0000256" key="3">
    <source>
        <dbReference type="ARBA" id="ARBA00022679"/>
    </source>
</evidence>
<accession>A0A9N9TA07</accession>
<evidence type="ECO:0000256" key="7">
    <source>
        <dbReference type="ARBA" id="ARBA00023098"/>
    </source>
</evidence>
<dbReference type="Pfam" id="PF01151">
    <property type="entry name" value="ELO"/>
    <property type="match status" value="1"/>
</dbReference>
<dbReference type="Proteomes" id="UP001153709">
    <property type="component" value="Chromosome 8"/>
</dbReference>
<dbReference type="GO" id="GO:0019367">
    <property type="term" value="P:fatty acid elongation, saturated fatty acid"/>
    <property type="evidence" value="ECO:0007669"/>
    <property type="project" value="TreeGrafter"/>
</dbReference>
<dbReference type="PANTHER" id="PTHR11157:SF164">
    <property type="entry name" value="ELONGATION OF VERY LONG CHAIN FATTY ACIDS PROTEIN"/>
    <property type="match status" value="1"/>
</dbReference>
<keyword evidence="7 10" id="KW-0443">Lipid metabolism</keyword>
<dbReference type="EMBL" id="OU898283">
    <property type="protein sequence ID" value="CAG9839935.1"/>
    <property type="molecule type" value="Genomic_DNA"/>
</dbReference>
<keyword evidence="2 10" id="KW-0444">Lipid biosynthesis</keyword>
<keyword evidence="3 10" id="KW-0808">Transferase</keyword>
<keyword evidence="5 10" id="KW-0276">Fatty acid metabolism</keyword>
<dbReference type="GO" id="GO:0042761">
    <property type="term" value="P:very long-chain fatty acid biosynthetic process"/>
    <property type="evidence" value="ECO:0007669"/>
    <property type="project" value="TreeGrafter"/>
</dbReference>
<name>A0A9N9TA07_DIABA</name>
<feature type="transmembrane region" description="Helical" evidence="10">
    <location>
        <begin position="224"/>
        <end position="245"/>
    </location>
</feature>
<comment type="similarity">
    <text evidence="10">Belongs to the ELO family.</text>
</comment>